<gene>
    <name evidence="2" type="ORF">CWS01_17590</name>
</gene>
<dbReference type="AlphaFoldDB" id="A0A2N0YYT5"/>
<proteinExistence type="predicted"/>
<dbReference type="GO" id="GO:0016747">
    <property type="term" value="F:acyltransferase activity, transferring groups other than amino-acyl groups"/>
    <property type="evidence" value="ECO:0007669"/>
    <property type="project" value="InterPro"/>
</dbReference>
<dbReference type="Gene3D" id="3.40.630.30">
    <property type="match status" value="1"/>
</dbReference>
<evidence type="ECO:0000313" key="3">
    <source>
        <dbReference type="Proteomes" id="UP000233375"/>
    </source>
</evidence>
<name>A0A2N0YYT5_9BACI</name>
<feature type="domain" description="N-acetyltransferase" evidence="1">
    <location>
        <begin position="36"/>
        <end position="173"/>
    </location>
</feature>
<dbReference type="InterPro" id="IPR016181">
    <property type="entry name" value="Acyl_CoA_acyltransferase"/>
</dbReference>
<reference evidence="2 3" key="1">
    <citation type="journal article" date="2003" name="Int. J. Syst. Evol. Microbiol.">
        <title>Bacillus nealsonii sp. nov., isolated from a spacecraft-assembly facility, whose spores are gamma-radiation resistant.</title>
        <authorList>
            <person name="Venkateswaran K."/>
            <person name="Kempf M."/>
            <person name="Chen F."/>
            <person name="Satomi M."/>
            <person name="Nicholson W."/>
            <person name="Kern R."/>
        </authorList>
    </citation>
    <scope>NUCLEOTIDE SEQUENCE [LARGE SCALE GENOMIC DNA]</scope>
    <source>
        <strain evidence="2 3">FO-92</strain>
    </source>
</reference>
<keyword evidence="3" id="KW-1185">Reference proteome</keyword>
<evidence type="ECO:0000259" key="1">
    <source>
        <dbReference type="PROSITE" id="PS51186"/>
    </source>
</evidence>
<dbReference type="SUPFAM" id="SSF55729">
    <property type="entry name" value="Acyl-CoA N-acyltransferases (Nat)"/>
    <property type="match status" value="1"/>
</dbReference>
<comment type="caution">
    <text evidence="2">The sequence shown here is derived from an EMBL/GenBank/DDBJ whole genome shotgun (WGS) entry which is preliminary data.</text>
</comment>
<protein>
    <recommendedName>
        <fullName evidence="1">N-acetyltransferase domain-containing protein</fullName>
    </recommendedName>
</protein>
<accession>A0A2N0YYT5</accession>
<sequence>MGGSSRKEGVAIFMGDKTEMKVKLFPAKVANKGIHSNIETVHPDDRFAVSQLFYNGYKSTTHDYGHTLKNYQLEAKALLKGLYGPFLFDSSYIYKDGNQILSGAFVTLFKGIPLLIYGVTLPEHTNKGLFTQVLAQSMQTLSKKGYKELHLVVAKGNERAKRVYEKIGFREIN</sequence>
<dbReference type="Pfam" id="PF08445">
    <property type="entry name" value="FR47"/>
    <property type="match status" value="1"/>
</dbReference>
<dbReference type="InterPro" id="IPR000182">
    <property type="entry name" value="GNAT_dom"/>
</dbReference>
<evidence type="ECO:0000313" key="2">
    <source>
        <dbReference type="EMBL" id="PKG22421.1"/>
    </source>
</evidence>
<organism evidence="2 3">
    <name type="scientific">Niallia nealsonii</name>
    <dbReference type="NCBI Taxonomy" id="115979"/>
    <lineage>
        <taxon>Bacteria</taxon>
        <taxon>Bacillati</taxon>
        <taxon>Bacillota</taxon>
        <taxon>Bacilli</taxon>
        <taxon>Bacillales</taxon>
        <taxon>Bacillaceae</taxon>
        <taxon>Niallia</taxon>
    </lineage>
</organism>
<dbReference type="Proteomes" id="UP000233375">
    <property type="component" value="Unassembled WGS sequence"/>
</dbReference>
<dbReference type="PROSITE" id="PS51186">
    <property type="entry name" value="GNAT"/>
    <property type="match status" value="1"/>
</dbReference>
<dbReference type="InterPro" id="IPR013653">
    <property type="entry name" value="GCN5-like_dom"/>
</dbReference>
<dbReference type="EMBL" id="PISE01000043">
    <property type="protein sequence ID" value="PKG22421.1"/>
    <property type="molecule type" value="Genomic_DNA"/>
</dbReference>